<dbReference type="InterPro" id="IPR010982">
    <property type="entry name" value="Lambda_DNA-bd_dom_sf"/>
</dbReference>
<proteinExistence type="predicted"/>
<dbReference type="SUPFAM" id="SSF48452">
    <property type="entry name" value="TPR-like"/>
    <property type="match status" value="1"/>
</dbReference>
<dbReference type="SMART" id="SM00530">
    <property type="entry name" value="HTH_XRE"/>
    <property type="match status" value="1"/>
</dbReference>
<dbReference type="SUPFAM" id="SSF47413">
    <property type="entry name" value="lambda repressor-like DNA-binding domains"/>
    <property type="match status" value="1"/>
</dbReference>
<dbReference type="HOGENOM" id="CLU_646671_0_0_9"/>
<sequence length="424" mass="48902">MVDSLTFTTLGELIRGKRADMGLSLSELGRMTGISKGVLSKIENDETKRPELRTLKPIADVLDIPYEQIIEWYIKLEHRAEVFDDFLSLCIELSNPTLMAKVAIKFLENSKEDTFALLEHINKLANKTVNNEIRLSLYNTIIKYARIHGIPMYIAKSSLQKYLIERQDFKTMEESFKIGEEVVHYADFLTEEERIILYFRMALQAYAIKKYETCIELCQAGITLEKKDTELKARAYLAMINSYSDLGDYSTVELHLEIFKGFKHNFVAEATKLESAIVKSKKKEYDQAIPLLKESLQNISEHARIHVVNELLEIYFELKDIDSVSEIFANEKSLLFSTSTPYKLNSLGRYYLFKGNYQVSMGLFEDGIISYTESLKAYGEVNAYQEIVKCMNEILSNHSLRSQSELLFEKLKKVYNGIESNKMN</sequence>
<dbReference type="Gene3D" id="1.25.40.10">
    <property type="entry name" value="Tetratricopeptide repeat domain"/>
    <property type="match status" value="1"/>
</dbReference>
<dbReference type="Proteomes" id="UP000005850">
    <property type="component" value="Chromosome"/>
</dbReference>
<evidence type="ECO:0000313" key="2">
    <source>
        <dbReference type="EMBL" id="AIG27199.1"/>
    </source>
</evidence>
<protein>
    <submittedName>
        <fullName evidence="2">Helix-turn-helix domain protein</fullName>
    </submittedName>
</protein>
<gene>
    <name evidence="2" type="ORF">BRLA_c028850</name>
</gene>
<dbReference type="Gene3D" id="1.10.260.40">
    <property type="entry name" value="lambda repressor-like DNA-binding domains"/>
    <property type="match status" value="1"/>
</dbReference>
<dbReference type="GO" id="GO:0003677">
    <property type="term" value="F:DNA binding"/>
    <property type="evidence" value="ECO:0007669"/>
    <property type="project" value="InterPro"/>
</dbReference>
<feature type="domain" description="HTH cro/C1-type" evidence="1">
    <location>
        <begin position="14"/>
        <end position="69"/>
    </location>
</feature>
<dbReference type="SMART" id="SM00028">
    <property type="entry name" value="TPR"/>
    <property type="match status" value="3"/>
</dbReference>
<dbReference type="STRING" id="1042163.BRLA_c028850"/>
<keyword evidence="3" id="KW-1185">Reference proteome</keyword>
<dbReference type="InterPro" id="IPR001387">
    <property type="entry name" value="Cro/C1-type_HTH"/>
</dbReference>
<dbReference type="InterPro" id="IPR011990">
    <property type="entry name" value="TPR-like_helical_dom_sf"/>
</dbReference>
<dbReference type="CDD" id="cd00093">
    <property type="entry name" value="HTH_XRE"/>
    <property type="match status" value="1"/>
</dbReference>
<dbReference type="PROSITE" id="PS50943">
    <property type="entry name" value="HTH_CROC1"/>
    <property type="match status" value="1"/>
</dbReference>
<dbReference type="eggNOG" id="COG1396">
    <property type="taxonomic scope" value="Bacteria"/>
</dbReference>
<dbReference type="InterPro" id="IPR019734">
    <property type="entry name" value="TPR_rpt"/>
</dbReference>
<dbReference type="Pfam" id="PF13443">
    <property type="entry name" value="HTH_26"/>
    <property type="match status" value="1"/>
</dbReference>
<accession>A0A075R5V6</accession>
<dbReference type="AlphaFoldDB" id="A0A075R5V6"/>
<name>A0A075R5V6_BRELA</name>
<dbReference type="KEGG" id="blr:BRLA_c028850"/>
<dbReference type="EMBL" id="CP007806">
    <property type="protein sequence ID" value="AIG27199.1"/>
    <property type="molecule type" value="Genomic_DNA"/>
</dbReference>
<evidence type="ECO:0000259" key="1">
    <source>
        <dbReference type="PROSITE" id="PS50943"/>
    </source>
</evidence>
<dbReference type="RefSeq" id="WP_003335936.1">
    <property type="nucleotide sequence ID" value="NZ_CP007806.1"/>
</dbReference>
<evidence type="ECO:0000313" key="3">
    <source>
        <dbReference type="Proteomes" id="UP000005850"/>
    </source>
</evidence>
<reference evidence="2 3" key="1">
    <citation type="journal article" date="2011" name="J. Bacteriol.">
        <title>Genome sequence of Brevibacillus laterosporus LMG 15441, a pathogen of invertebrates.</title>
        <authorList>
            <person name="Djukic M."/>
            <person name="Poehlein A."/>
            <person name="Thurmer A."/>
            <person name="Daniel R."/>
        </authorList>
    </citation>
    <scope>NUCLEOTIDE SEQUENCE [LARGE SCALE GENOMIC DNA]</scope>
    <source>
        <strain evidence="2 3">LMG 15441</strain>
    </source>
</reference>
<organism evidence="2 3">
    <name type="scientific">Brevibacillus laterosporus LMG 15441</name>
    <dbReference type="NCBI Taxonomy" id="1042163"/>
    <lineage>
        <taxon>Bacteria</taxon>
        <taxon>Bacillati</taxon>
        <taxon>Bacillota</taxon>
        <taxon>Bacilli</taxon>
        <taxon>Bacillales</taxon>
        <taxon>Paenibacillaceae</taxon>
        <taxon>Brevibacillus</taxon>
    </lineage>
</organism>